<feature type="transmembrane region" description="Helical" evidence="7">
    <location>
        <begin position="114"/>
        <end position="141"/>
    </location>
</feature>
<comment type="caution">
    <text evidence="9">The sequence shown here is derived from an EMBL/GenBank/DDBJ whole genome shotgun (WGS) entry which is preliminary data.</text>
</comment>
<dbReference type="Proteomes" id="UP000824998">
    <property type="component" value="Unassembled WGS sequence"/>
</dbReference>
<dbReference type="InterPro" id="IPR052337">
    <property type="entry name" value="SAT4-like"/>
</dbReference>
<sequence>MSIPTTGIPDELLAMFAIAPEPPGVKSNFINPPDRRAPFVVVGAVFLPIMMIFLTIRLYSKFRISRKPSWDDLTCCIAAFGTVIYYIIMVLGFTKGKMARHGWDISVLMAIQPWFAWTLYVINWFATLILPFTKITFFIFYLQIFRPLRWVRVCCFIGIGFTTVSFTGLWIAQMVCTTPHRGQSWLEMYQDPRYLVALNYLSIPIAATSFAVDCFTFVIPLAAVSQLKLSPRRKFGVVLVFLTGLAAVISSFLGLYYKIVLNSHKKDSTWYSIPVSTTLLTEMSVGVICSCMPSLAKFVGHHFPNFSVLDTLMSLKVVTFVTSKTRSASSSGPSNGSNLNKHGFKKVEQPSSSNEKLHKQPIVSERNDVELGMATMTDTYVETTGNGIEMNRLKGIHMSREWVVEGNRRN</sequence>
<keyword evidence="10" id="KW-1185">Reference proteome</keyword>
<protein>
    <recommendedName>
        <fullName evidence="8">Rhodopsin domain-containing protein</fullName>
    </recommendedName>
</protein>
<organism evidence="9 10">
    <name type="scientific">Amylocarpus encephaloides</name>
    <dbReference type="NCBI Taxonomy" id="45428"/>
    <lineage>
        <taxon>Eukaryota</taxon>
        <taxon>Fungi</taxon>
        <taxon>Dikarya</taxon>
        <taxon>Ascomycota</taxon>
        <taxon>Pezizomycotina</taxon>
        <taxon>Leotiomycetes</taxon>
        <taxon>Helotiales</taxon>
        <taxon>Helotiales incertae sedis</taxon>
        <taxon>Amylocarpus</taxon>
    </lineage>
</organism>
<dbReference type="PANTHER" id="PTHR33048">
    <property type="entry name" value="PTH11-LIKE INTEGRAL MEMBRANE PROTEIN (AFU_ORTHOLOGUE AFUA_5G11245)"/>
    <property type="match status" value="1"/>
</dbReference>
<dbReference type="EMBL" id="MU251387">
    <property type="protein sequence ID" value="KAG9237431.1"/>
    <property type="molecule type" value="Genomic_DNA"/>
</dbReference>
<evidence type="ECO:0000256" key="1">
    <source>
        <dbReference type="ARBA" id="ARBA00004141"/>
    </source>
</evidence>
<dbReference type="PANTHER" id="PTHR33048:SF158">
    <property type="entry name" value="MEMBRANE PROTEIN PTH11-LIKE, PUTATIVE-RELATED"/>
    <property type="match status" value="1"/>
</dbReference>
<proteinExistence type="inferred from homology"/>
<evidence type="ECO:0000256" key="4">
    <source>
        <dbReference type="ARBA" id="ARBA00023136"/>
    </source>
</evidence>
<feature type="transmembrane region" description="Helical" evidence="7">
    <location>
        <begin position="195"/>
        <end position="223"/>
    </location>
</feature>
<evidence type="ECO:0000256" key="3">
    <source>
        <dbReference type="ARBA" id="ARBA00022989"/>
    </source>
</evidence>
<feature type="transmembrane region" description="Helical" evidence="7">
    <location>
        <begin position="153"/>
        <end position="175"/>
    </location>
</feature>
<evidence type="ECO:0000313" key="9">
    <source>
        <dbReference type="EMBL" id="KAG9237431.1"/>
    </source>
</evidence>
<dbReference type="OrthoDB" id="444631at2759"/>
<feature type="transmembrane region" description="Helical" evidence="7">
    <location>
        <begin position="37"/>
        <end position="60"/>
    </location>
</feature>
<evidence type="ECO:0000256" key="7">
    <source>
        <dbReference type="SAM" id="Phobius"/>
    </source>
</evidence>
<feature type="compositionally biased region" description="Low complexity" evidence="6">
    <location>
        <begin position="327"/>
        <end position="338"/>
    </location>
</feature>
<gene>
    <name evidence="9" type="ORF">BJ875DRAFT_453923</name>
</gene>
<comment type="subcellular location">
    <subcellularLocation>
        <location evidence="1">Membrane</location>
        <topology evidence="1">Multi-pass membrane protein</topology>
    </subcellularLocation>
</comment>
<evidence type="ECO:0000259" key="8">
    <source>
        <dbReference type="Pfam" id="PF20684"/>
    </source>
</evidence>
<reference evidence="9" key="1">
    <citation type="journal article" date="2021" name="IMA Fungus">
        <title>Genomic characterization of three marine fungi, including Emericellopsis atlantica sp. nov. with signatures of a generalist lifestyle and marine biomass degradation.</title>
        <authorList>
            <person name="Hagestad O.C."/>
            <person name="Hou L."/>
            <person name="Andersen J.H."/>
            <person name="Hansen E.H."/>
            <person name="Altermark B."/>
            <person name="Li C."/>
            <person name="Kuhnert E."/>
            <person name="Cox R.J."/>
            <person name="Crous P.W."/>
            <person name="Spatafora J.W."/>
            <person name="Lail K."/>
            <person name="Amirebrahimi M."/>
            <person name="Lipzen A."/>
            <person name="Pangilinan J."/>
            <person name="Andreopoulos W."/>
            <person name="Hayes R.D."/>
            <person name="Ng V."/>
            <person name="Grigoriev I.V."/>
            <person name="Jackson S.A."/>
            <person name="Sutton T.D.S."/>
            <person name="Dobson A.D.W."/>
            <person name="Rama T."/>
        </authorList>
    </citation>
    <scope>NUCLEOTIDE SEQUENCE</scope>
    <source>
        <strain evidence="9">TRa018bII</strain>
    </source>
</reference>
<feature type="transmembrane region" description="Helical" evidence="7">
    <location>
        <begin position="72"/>
        <end position="94"/>
    </location>
</feature>
<evidence type="ECO:0000313" key="10">
    <source>
        <dbReference type="Proteomes" id="UP000824998"/>
    </source>
</evidence>
<evidence type="ECO:0000256" key="6">
    <source>
        <dbReference type="SAM" id="MobiDB-lite"/>
    </source>
</evidence>
<name>A0A9P7YPT2_9HELO</name>
<feature type="domain" description="Rhodopsin" evidence="8">
    <location>
        <begin position="56"/>
        <end position="299"/>
    </location>
</feature>
<dbReference type="InterPro" id="IPR049326">
    <property type="entry name" value="Rhodopsin_dom_fungi"/>
</dbReference>
<keyword evidence="3 7" id="KW-1133">Transmembrane helix</keyword>
<dbReference type="GO" id="GO:0016020">
    <property type="term" value="C:membrane"/>
    <property type="evidence" value="ECO:0007669"/>
    <property type="project" value="UniProtKB-SubCell"/>
</dbReference>
<feature type="transmembrane region" description="Helical" evidence="7">
    <location>
        <begin position="235"/>
        <end position="257"/>
    </location>
</feature>
<keyword evidence="4 7" id="KW-0472">Membrane</keyword>
<keyword evidence="2 7" id="KW-0812">Transmembrane</keyword>
<feature type="region of interest" description="Disordered" evidence="6">
    <location>
        <begin position="326"/>
        <end position="368"/>
    </location>
</feature>
<evidence type="ECO:0000256" key="5">
    <source>
        <dbReference type="ARBA" id="ARBA00038359"/>
    </source>
</evidence>
<evidence type="ECO:0000256" key="2">
    <source>
        <dbReference type="ARBA" id="ARBA00022692"/>
    </source>
</evidence>
<comment type="similarity">
    <text evidence="5">Belongs to the SAT4 family.</text>
</comment>
<accession>A0A9P7YPT2</accession>
<dbReference type="AlphaFoldDB" id="A0A9P7YPT2"/>
<dbReference type="Pfam" id="PF20684">
    <property type="entry name" value="Fung_rhodopsin"/>
    <property type="match status" value="1"/>
</dbReference>